<organism evidence="1 2">
    <name type="scientific">Caerostris extrusa</name>
    <name type="common">Bark spider</name>
    <name type="synonym">Caerostris bankana</name>
    <dbReference type="NCBI Taxonomy" id="172846"/>
    <lineage>
        <taxon>Eukaryota</taxon>
        <taxon>Metazoa</taxon>
        <taxon>Ecdysozoa</taxon>
        <taxon>Arthropoda</taxon>
        <taxon>Chelicerata</taxon>
        <taxon>Arachnida</taxon>
        <taxon>Araneae</taxon>
        <taxon>Araneomorphae</taxon>
        <taxon>Entelegynae</taxon>
        <taxon>Araneoidea</taxon>
        <taxon>Araneidae</taxon>
        <taxon>Caerostris</taxon>
    </lineage>
</organism>
<dbReference type="AlphaFoldDB" id="A0AAV4W9J1"/>
<sequence>MCLTQAEIGYAISNDFHPAGAISDIAAPLKSICHFLNTLLQDVASRVNVVSHNAKQLLKDAHQDDVPCVKRLSCSIMTRLVASPSMAYFLNHTASSYRQAGLSEQQCLTAYRMGRQRNGATARPESWGQPATVTGPYSTWRPPLVRLRVSWSAIPRAMLHWEPEAWHRRALQAGNPAPGKNMICPKFCRDAPATWEAPASR</sequence>
<evidence type="ECO:0000313" key="1">
    <source>
        <dbReference type="EMBL" id="GIY79476.1"/>
    </source>
</evidence>
<gene>
    <name evidence="1" type="ORF">CEXT_380371</name>
</gene>
<dbReference type="EMBL" id="BPLR01015893">
    <property type="protein sequence ID" value="GIY79476.1"/>
    <property type="molecule type" value="Genomic_DNA"/>
</dbReference>
<protein>
    <submittedName>
        <fullName evidence="1">Uncharacterized protein</fullName>
    </submittedName>
</protein>
<comment type="caution">
    <text evidence="1">The sequence shown here is derived from an EMBL/GenBank/DDBJ whole genome shotgun (WGS) entry which is preliminary data.</text>
</comment>
<reference evidence="1 2" key="1">
    <citation type="submission" date="2021-06" db="EMBL/GenBank/DDBJ databases">
        <title>Caerostris extrusa draft genome.</title>
        <authorList>
            <person name="Kono N."/>
            <person name="Arakawa K."/>
        </authorList>
    </citation>
    <scope>NUCLEOTIDE SEQUENCE [LARGE SCALE GENOMIC DNA]</scope>
</reference>
<name>A0AAV4W9J1_CAEEX</name>
<accession>A0AAV4W9J1</accession>
<keyword evidence="2" id="KW-1185">Reference proteome</keyword>
<proteinExistence type="predicted"/>
<dbReference type="Proteomes" id="UP001054945">
    <property type="component" value="Unassembled WGS sequence"/>
</dbReference>
<evidence type="ECO:0000313" key="2">
    <source>
        <dbReference type="Proteomes" id="UP001054945"/>
    </source>
</evidence>